<comment type="caution">
    <text evidence="2">The sequence shown here is derived from an EMBL/GenBank/DDBJ whole genome shotgun (WGS) entry which is preliminary data.</text>
</comment>
<gene>
    <name evidence="2" type="ORF">N7532_011303</name>
</gene>
<evidence type="ECO:0000256" key="1">
    <source>
        <dbReference type="SAM" id="MobiDB-lite"/>
    </source>
</evidence>
<accession>A0A9W9JUU2</accession>
<evidence type="ECO:0000313" key="2">
    <source>
        <dbReference type="EMBL" id="KAJ5082260.1"/>
    </source>
</evidence>
<dbReference type="GeneID" id="81362773"/>
<keyword evidence="3" id="KW-1185">Reference proteome</keyword>
<organism evidence="2 3">
    <name type="scientific">Penicillium argentinense</name>
    <dbReference type="NCBI Taxonomy" id="1131581"/>
    <lineage>
        <taxon>Eukaryota</taxon>
        <taxon>Fungi</taxon>
        <taxon>Dikarya</taxon>
        <taxon>Ascomycota</taxon>
        <taxon>Pezizomycotina</taxon>
        <taxon>Eurotiomycetes</taxon>
        <taxon>Eurotiomycetidae</taxon>
        <taxon>Eurotiales</taxon>
        <taxon>Aspergillaceae</taxon>
        <taxon>Penicillium</taxon>
    </lineage>
</organism>
<sequence>MLLRPNNELMILVDRMSEAYARLTAITTENASYLWELEESRNEVHELQKGISSLKELVQSLSTNASTTPPRTHVSSPGRSWASIVSQSSLASSNTRAAHTETGLPAVILDLCSAREETKTLVDGPTQMREKIRTALQGETTTVSVDIVGVKPTSQTTVKIFVDSEESVANLRQATHWLNTLPGAKRLGEQWFPIKLNDVQKTIVFVASGAQREDFARTLQDENRVGEIKKIIWLSGKKTLRIYGNLPLPPSRRRSPAQPLYRPRAGESDFLGQVL</sequence>
<reference evidence="2" key="1">
    <citation type="submission" date="2022-11" db="EMBL/GenBank/DDBJ databases">
        <authorList>
            <person name="Petersen C."/>
        </authorList>
    </citation>
    <scope>NUCLEOTIDE SEQUENCE</scope>
    <source>
        <strain evidence="2">IBT 30761</strain>
    </source>
</reference>
<reference evidence="2" key="2">
    <citation type="journal article" date="2023" name="IMA Fungus">
        <title>Comparative genomic study of the Penicillium genus elucidates a diverse pangenome and 15 lateral gene transfer events.</title>
        <authorList>
            <person name="Petersen C."/>
            <person name="Sorensen T."/>
            <person name="Nielsen M.R."/>
            <person name="Sondergaard T.E."/>
            <person name="Sorensen J.L."/>
            <person name="Fitzpatrick D.A."/>
            <person name="Frisvad J.C."/>
            <person name="Nielsen K.L."/>
        </authorList>
    </citation>
    <scope>NUCLEOTIDE SEQUENCE</scope>
    <source>
        <strain evidence="2">IBT 30761</strain>
    </source>
</reference>
<feature type="region of interest" description="Disordered" evidence="1">
    <location>
        <begin position="245"/>
        <end position="275"/>
    </location>
</feature>
<dbReference type="OrthoDB" id="4507769at2759"/>
<dbReference type="RefSeq" id="XP_056468782.1">
    <property type="nucleotide sequence ID" value="XM_056623794.1"/>
</dbReference>
<name>A0A9W9JUU2_9EURO</name>
<evidence type="ECO:0000313" key="3">
    <source>
        <dbReference type="Proteomes" id="UP001149074"/>
    </source>
</evidence>
<dbReference type="EMBL" id="JAPQKI010000011">
    <property type="protein sequence ID" value="KAJ5082260.1"/>
    <property type="molecule type" value="Genomic_DNA"/>
</dbReference>
<proteinExistence type="predicted"/>
<dbReference type="AlphaFoldDB" id="A0A9W9JUU2"/>
<dbReference type="Proteomes" id="UP001149074">
    <property type="component" value="Unassembled WGS sequence"/>
</dbReference>
<protein>
    <submittedName>
        <fullName evidence="2">Uncharacterized protein</fullName>
    </submittedName>
</protein>